<evidence type="ECO:0000313" key="2">
    <source>
        <dbReference type="EMBL" id="SFE45002.1"/>
    </source>
</evidence>
<name>A0A1I2AM64_9GAMM</name>
<dbReference type="Proteomes" id="UP000199477">
    <property type="component" value="Unassembled WGS sequence"/>
</dbReference>
<reference evidence="3" key="1">
    <citation type="submission" date="2016-10" db="EMBL/GenBank/DDBJ databases">
        <authorList>
            <person name="Varghese N."/>
            <person name="Submissions S."/>
        </authorList>
    </citation>
    <scope>NUCLEOTIDE SEQUENCE [LARGE SCALE GENOMIC DNA]</scope>
    <source>
        <strain evidence="3">UNC178MFTsu3.1</strain>
    </source>
</reference>
<dbReference type="AlphaFoldDB" id="A0A1I2AM64"/>
<gene>
    <name evidence="2" type="ORF">SAMN02799615_01078</name>
</gene>
<proteinExistence type="predicted"/>
<dbReference type="STRING" id="500610.SAMN02799615_01078"/>
<dbReference type="EMBL" id="FONH01000002">
    <property type="protein sequence ID" value="SFE45002.1"/>
    <property type="molecule type" value="Genomic_DNA"/>
</dbReference>
<organism evidence="2 3">
    <name type="scientific">Dyella marensis</name>
    <dbReference type="NCBI Taxonomy" id="500610"/>
    <lineage>
        <taxon>Bacteria</taxon>
        <taxon>Pseudomonadati</taxon>
        <taxon>Pseudomonadota</taxon>
        <taxon>Gammaproteobacteria</taxon>
        <taxon>Lysobacterales</taxon>
        <taxon>Rhodanobacteraceae</taxon>
        <taxon>Dyella</taxon>
    </lineage>
</organism>
<keyword evidence="1" id="KW-0472">Membrane</keyword>
<dbReference type="RefSeq" id="WP_026636368.1">
    <property type="nucleotide sequence ID" value="NZ_FONH01000002.1"/>
</dbReference>
<evidence type="ECO:0000256" key="1">
    <source>
        <dbReference type="SAM" id="Phobius"/>
    </source>
</evidence>
<sequence>MNDDAFDELVALYRQSANETAPRRLDARVLRATVAHASARRAWPWLALAFAASLLLWLGTYRAASPGAADEATRAYLLQMDVTPPAVGSQVGLAAGTHGDIYREMP</sequence>
<feature type="transmembrane region" description="Helical" evidence="1">
    <location>
        <begin position="42"/>
        <end position="59"/>
    </location>
</feature>
<keyword evidence="1" id="KW-1133">Transmembrane helix</keyword>
<keyword evidence="3" id="KW-1185">Reference proteome</keyword>
<evidence type="ECO:0000313" key="3">
    <source>
        <dbReference type="Proteomes" id="UP000199477"/>
    </source>
</evidence>
<accession>A0A1I2AM64</accession>
<keyword evidence="1" id="KW-0812">Transmembrane</keyword>
<protein>
    <submittedName>
        <fullName evidence="2">Uncharacterized protein</fullName>
    </submittedName>
</protein>